<dbReference type="OrthoDB" id="3401220at2"/>
<sequence>MAGTELQSTRSDVAAEVPSAEWGWSGEAPKFFRVMALVVAAFLLLMLIGNHEGHVESLYLIGSAALLVFIVARDAVRRRRLR</sequence>
<keyword evidence="3" id="KW-1185">Reference proteome</keyword>
<dbReference type="EMBL" id="UGVI01000001">
    <property type="protein sequence ID" value="SUE13611.1"/>
    <property type="molecule type" value="Genomic_DNA"/>
</dbReference>
<feature type="transmembrane region" description="Helical" evidence="1">
    <location>
        <begin position="31"/>
        <end position="51"/>
    </location>
</feature>
<dbReference type="Proteomes" id="UP000254569">
    <property type="component" value="Unassembled WGS sequence"/>
</dbReference>
<dbReference type="InterPro" id="IPR024341">
    <property type="entry name" value="DUF2631"/>
</dbReference>
<dbReference type="RefSeq" id="WP_026003452.1">
    <property type="nucleotide sequence ID" value="NZ_CP101467.1"/>
</dbReference>
<accession>A0A379LU63</accession>
<gene>
    <name evidence="2" type="ORF">NCTC13296_00433</name>
</gene>
<name>A0A379LU63_9NOCA</name>
<keyword evidence="1" id="KW-0472">Membrane</keyword>
<feature type="transmembrane region" description="Helical" evidence="1">
    <location>
        <begin position="57"/>
        <end position="76"/>
    </location>
</feature>
<evidence type="ECO:0000256" key="1">
    <source>
        <dbReference type="SAM" id="Phobius"/>
    </source>
</evidence>
<dbReference type="Pfam" id="PF10939">
    <property type="entry name" value="DUF2631"/>
    <property type="match status" value="1"/>
</dbReference>
<dbReference type="AlphaFoldDB" id="A0A379LU63"/>
<protein>
    <submittedName>
        <fullName evidence="2">Protein of uncharacterized function (DUF2631)</fullName>
    </submittedName>
</protein>
<evidence type="ECO:0000313" key="3">
    <source>
        <dbReference type="Proteomes" id="UP000254569"/>
    </source>
</evidence>
<keyword evidence="1" id="KW-0812">Transmembrane</keyword>
<evidence type="ECO:0000313" key="2">
    <source>
        <dbReference type="EMBL" id="SUE13611.1"/>
    </source>
</evidence>
<keyword evidence="1" id="KW-1133">Transmembrane helix</keyword>
<proteinExistence type="predicted"/>
<organism evidence="2 3">
    <name type="scientific">Rhodococcus gordoniae</name>
    <dbReference type="NCBI Taxonomy" id="223392"/>
    <lineage>
        <taxon>Bacteria</taxon>
        <taxon>Bacillati</taxon>
        <taxon>Actinomycetota</taxon>
        <taxon>Actinomycetes</taxon>
        <taxon>Mycobacteriales</taxon>
        <taxon>Nocardiaceae</taxon>
        <taxon>Rhodococcus</taxon>
    </lineage>
</organism>
<reference evidence="2 3" key="1">
    <citation type="submission" date="2018-06" db="EMBL/GenBank/DDBJ databases">
        <authorList>
            <consortium name="Pathogen Informatics"/>
            <person name="Doyle S."/>
        </authorList>
    </citation>
    <scope>NUCLEOTIDE SEQUENCE [LARGE SCALE GENOMIC DNA]</scope>
    <source>
        <strain evidence="2 3">NCTC13296</strain>
    </source>
</reference>